<organism evidence="1">
    <name type="scientific">Arundo donax</name>
    <name type="common">Giant reed</name>
    <name type="synonym">Donax arundinaceus</name>
    <dbReference type="NCBI Taxonomy" id="35708"/>
    <lineage>
        <taxon>Eukaryota</taxon>
        <taxon>Viridiplantae</taxon>
        <taxon>Streptophyta</taxon>
        <taxon>Embryophyta</taxon>
        <taxon>Tracheophyta</taxon>
        <taxon>Spermatophyta</taxon>
        <taxon>Magnoliopsida</taxon>
        <taxon>Liliopsida</taxon>
        <taxon>Poales</taxon>
        <taxon>Poaceae</taxon>
        <taxon>PACMAD clade</taxon>
        <taxon>Arundinoideae</taxon>
        <taxon>Arundineae</taxon>
        <taxon>Arundo</taxon>
    </lineage>
</organism>
<dbReference type="EMBL" id="GBRH01264432">
    <property type="protein sequence ID" value="JAD33463.1"/>
    <property type="molecule type" value="Transcribed_RNA"/>
</dbReference>
<evidence type="ECO:0000313" key="1">
    <source>
        <dbReference type="EMBL" id="JAD33463.1"/>
    </source>
</evidence>
<proteinExistence type="predicted"/>
<sequence>MDRHMSKDLFNMGVRIQAFTEHKKLRSTRQMVTTHYMDLQFCVSF</sequence>
<accession>A0A0A8Z6Z2</accession>
<dbReference type="AlphaFoldDB" id="A0A0A8Z6Z2"/>
<reference evidence="1" key="2">
    <citation type="journal article" date="2015" name="Data Brief">
        <title>Shoot transcriptome of the giant reed, Arundo donax.</title>
        <authorList>
            <person name="Barrero R.A."/>
            <person name="Guerrero F.D."/>
            <person name="Moolhuijzen P."/>
            <person name="Goolsby J.A."/>
            <person name="Tidwell J."/>
            <person name="Bellgard S.E."/>
            <person name="Bellgard M.I."/>
        </authorList>
    </citation>
    <scope>NUCLEOTIDE SEQUENCE</scope>
    <source>
        <tissue evidence="1">Shoot tissue taken approximately 20 cm above the soil surface</tissue>
    </source>
</reference>
<name>A0A0A8Z6Z2_ARUDO</name>
<protein>
    <submittedName>
        <fullName evidence="1">Uncharacterized protein</fullName>
    </submittedName>
</protein>
<reference evidence="1" key="1">
    <citation type="submission" date="2014-09" db="EMBL/GenBank/DDBJ databases">
        <authorList>
            <person name="Magalhaes I.L.F."/>
            <person name="Oliveira U."/>
            <person name="Santos F.R."/>
            <person name="Vidigal T.H.D.A."/>
            <person name="Brescovit A.D."/>
            <person name="Santos A.J."/>
        </authorList>
    </citation>
    <scope>NUCLEOTIDE SEQUENCE</scope>
    <source>
        <tissue evidence="1">Shoot tissue taken approximately 20 cm above the soil surface</tissue>
    </source>
</reference>